<evidence type="ECO:0000313" key="2">
    <source>
        <dbReference type="EMBL" id="RDX77031.1"/>
    </source>
</evidence>
<dbReference type="PANTHER" id="PTHR33223">
    <property type="entry name" value="CCHC-TYPE DOMAIN-CONTAINING PROTEIN"/>
    <property type="match status" value="1"/>
</dbReference>
<accession>A0A371FFI5</accession>
<dbReference type="AlphaFoldDB" id="A0A371FFI5"/>
<dbReference type="OrthoDB" id="1432783at2759"/>
<dbReference type="EMBL" id="QJKJ01009307">
    <property type="protein sequence ID" value="RDX77031.1"/>
    <property type="molecule type" value="Genomic_DNA"/>
</dbReference>
<gene>
    <name evidence="2" type="ORF">CR513_42907</name>
</gene>
<reference evidence="2" key="1">
    <citation type="submission" date="2018-05" db="EMBL/GenBank/DDBJ databases">
        <title>Draft genome of Mucuna pruriens seed.</title>
        <authorList>
            <person name="Nnadi N.E."/>
            <person name="Vos R."/>
            <person name="Hasami M.H."/>
            <person name="Devisetty U.K."/>
            <person name="Aguiy J.C."/>
        </authorList>
    </citation>
    <scope>NUCLEOTIDE SEQUENCE [LARGE SCALE GENOMIC DNA]</scope>
    <source>
        <strain evidence="2">JCA_2017</strain>
    </source>
</reference>
<organism evidence="2 3">
    <name type="scientific">Mucuna pruriens</name>
    <name type="common">Velvet bean</name>
    <name type="synonym">Dolichos pruriens</name>
    <dbReference type="NCBI Taxonomy" id="157652"/>
    <lineage>
        <taxon>Eukaryota</taxon>
        <taxon>Viridiplantae</taxon>
        <taxon>Streptophyta</taxon>
        <taxon>Embryophyta</taxon>
        <taxon>Tracheophyta</taxon>
        <taxon>Spermatophyta</taxon>
        <taxon>Magnoliopsida</taxon>
        <taxon>eudicotyledons</taxon>
        <taxon>Gunneridae</taxon>
        <taxon>Pentapetalae</taxon>
        <taxon>rosids</taxon>
        <taxon>fabids</taxon>
        <taxon>Fabales</taxon>
        <taxon>Fabaceae</taxon>
        <taxon>Papilionoideae</taxon>
        <taxon>50 kb inversion clade</taxon>
        <taxon>NPAAA clade</taxon>
        <taxon>indigoferoid/millettioid clade</taxon>
        <taxon>Phaseoleae</taxon>
        <taxon>Mucuna</taxon>
    </lineage>
</organism>
<dbReference type="PANTHER" id="PTHR33223:SF10">
    <property type="entry name" value="AMINOTRANSFERASE-LIKE PLANT MOBILE DOMAIN-CONTAINING PROTEIN"/>
    <property type="match status" value="1"/>
</dbReference>
<proteinExistence type="predicted"/>
<evidence type="ECO:0008006" key="4">
    <source>
        <dbReference type="Google" id="ProtNLM"/>
    </source>
</evidence>
<evidence type="ECO:0000313" key="3">
    <source>
        <dbReference type="Proteomes" id="UP000257109"/>
    </source>
</evidence>
<name>A0A371FFI5_MUCPR</name>
<sequence length="158" mass="18383">MQRLLRTIASLQENREEQARLSQEDEAEEYHQEALRLVAEHEEELQRQLEEMKTATDCPDQVIIPPHFRELVVNPFYGTQDPSIHLLAFQTQVYISGRDDAISCKLFLGTLRGVAMQWFTSLPPRTIHTFNDLAVVCVLQFITNRTKRLEVVDLFDIQ</sequence>
<dbReference type="Proteomes" id="UP000257109">
    <property type="component" value="Unassembled WGS sequence"/>
</dbReference>
<keyword evidence="1" id="KW-0175">Coiled coil</keyword>
<protein>
    <recommendedName>
        <fullName evidence="4">Retrotransposon gag domain-containing protein</fullName>
    </recommendedName>
</protein>
<evidence type="ECO:0000256" key="1">
    <source>
        <dbReference type="SAM" id="Coils"/>
    </source>
</evidence>
<feature type="non-terminal residue" evidence="2">
    <location>
        <position position="1"/>
    </location>
</feature>
<keyword evidence="3" id="KW-1185">Reference proteome</keyword>
<comment type="caution">
    <text evidence="2">The sequence shown here is derived from an EMBL/GenBank/DDBJ whole genome shotgun (WGS) entry which is preliminary data.</text>
</comment>
<feature type="coiled-coil region" evidence="1">
    <location>
        <begin position="1"/>
        <end position="58"/>
    </location>
</feature>